<evidence type="ECO:0008006" key="3">
    <source>
        <dbReference type="Google" id="ProtNLM"/>
    </source>
</evidence>
<gene>
    <name evidence="1" type="ORF">BN1047_03993</name>
</gene>
<organism evidence="1 2">
    <name type="scientific">Mycolicibacterium neoaurum</name>
    <name type="common">Mycobacterium neoaurum</name>
    <dbReference type="NCBI Taxonomy" id="1795"/>
    <lineage>
        <taxon>Bacteria</taxon>
        <taxon>Bacillati</taxon>
        <taxon>Actinomycetota</taxon>
        <taxon>Actinomycetes</taxon>
        <taxon>Mycobacteriales</taxon>
        <taxon>Mycobacteriaceae</taxon>
        <taxon>Mycolicibacterium</taxon>
    </lineage>
</organism>
<name>A0AAV2WP04_MYCNE</name>
<accession>A0AAV2WP04</accession>
<protein>
    <recommendedName>
        <fullName evidence="3">PPE family protein</fullName>
    </recommendedName>
</protein>
<dbReference type="AlphaFoldDB" id="A0AAV2WP04"/>
<reference evidence="1" key="2">
    <citation type="submission" date="2015-09" db="EMBL/GenBank/DDBJ databases">
        <title>Draft genome sequence of Mycobacterium neoaurum DSM 44074.</title>
        <authorList>
            <person name="Croce O."/>
            <person name="Robert C."/>
            <person name="Raoult D."/>
            <person name="Drancourt M."/>
        </authorList>
    </citation>
    <scope>NUCLEOTIDE SEQUENCE</scope>
    <source>
        <strain evidence="1">DSM 44074</strain>
    </source>
</reference>
<dbReference type="EMBL" id="LK021340">
    <property type="protein sequence ID" value="CDQ46089.1"/>
    <property type="molecule type" value="Genomic_DNA"/>
</dbReference>
<dbReference type="RefSeq" id="WP_030134905.1">
    <property type="nucleotide sequence ID" value="NZ_FMZG01000002.1"/>
</dbReference>
<evidence type="ECO:0000313" key="2">
    <source>
        <dbReference type="Proteomes" id="UP000028864"/>
    </source>
</evidence>
<reference evidence="1" key="1">
    <citation type="submission" date="2014-05" db="EMBL/GenBank/DDBJ databases">
        <authorList>
            <person name="Urmite Genomes"/>
        </authorList>
    </citation>
    <scope>NUCLEOTIDE SEQUENCE</scope>
    <source>
        <strain evidence="1">DSM 44074</strain>
    </source>
</reference>
<sequence>MSIINMPSGVNVSGMPLTLAAVAGMSAAHRAGWAPVAAAAAPQHKRRTAREIVASVKRGTT</sequence>
<proteinExistence type="predicted"/>
<dbReference type="Proteomes" id="UP000028864">
    <property type="component" value="Unassembled WGS sequence"/>
</dbReference>
<evidence type="ECO:0000313" key="1">
    <source>
        <dbReference type="EMBL" id="CDQ46089.1"/>
    </source>
</evidence>